<dbReference type="AlphaFoldDB" id="A0A841RD07"/>
<evidence type="ECO:0000313" key="3">
    <source>
        <dbReference type="EMBL" id="MBB6480739.1"/>
    </source>
</evidence>
<feature type="domain" description="AAA" evidence="1">
    <location>
        <begin position="21"/>
        <end position="138"/>
    </location>
</feature>
<dbReference type="Gene3D" id="3.40.50.300">
    <property type="entry name" value="P-loop containing nucleotide triphosphate hydrolases"/>
    <property type="match status" value="1"/>
</dbReference>
<dbReference type="Pfam" id="PF13173">
    <property type="entry name" value="AAA_14"/>
    <property type="match status" value="1"/>
</dbReference>
<dbReference type="EMBL" id="JACHGJ010000004">
    <property type="protein sequence ID" value="MBB6480739.1"/>
    <property type="molecule type" value="Genomic_DNA"/>
</dbReference>
<protein>
    <recommendedName>
        <fullName evidence="5">ATP-binding protein</fullName>
    </recommendedName>
</protein>
<dbReference type="InterPro" id="IPR027417">
    <property type="entry name" value="P-loop_NTPase"/>
</dbReference>
<accession>A0A841RD07</accession>
<dbReference type="RefSeq" id="WP_184747000.1">
    <property type="nucleotide sequence ID" value="NZ_JACHGJ010000004.1"/>
</dbReference>
<reference evidence="3 4" key="1">
    <citation type="submission" date="2020-08" db="EMBL/GenBank/DDBJ databases">
        <title>Genomic Encyclopedia of Type Strains, Phase IV (KMG-IV): sequencing the most valuable type-strain genomes for metagenomic binning, comparative biology and taxonomic classification.</title>
        <authorList>
            <person name="Goeker M."/>
        </authorList>
    </citation>
    <scope>NUCLEOTIDE SEQUENCE [LARGE SCALE GENOMIC DNA]</scope>
    <source>
        <strain evidence="3 4">DSM 2461</strain>
    </source>
</reference>
<dbReference type="PANTHER" id="PTHR43566:SF2">
    <property type="entry name" value="DUF4143 DOMAIN-CONTAINING PROTEIN"/>
    <property type="match status" value="1"/>
</dbReference>
<feature type="domain" description="DUF4143" evidence="2">
    <location>
        <begin position="178"/>
        <end position="337"/>
    </location>
</feature>
<evidence type="ECO:0000313" key="4">
    <source>
        <dbReference type="Proteomes" id="UP000587760"/>
    </source>
</evidence>
<evidence type="ECO:0000259" key="1">
    <source>
        <dbReference type="Pfam" id="PF13173"/>
    </source>
</evidence>
<dbReference type="SUPFAM" id="SSF52540">
    <property type="entry name" value="P-loop containing nucleoside triphosphate hydrolases"/>
    <property type="match status" value="1"/>
</dbReference>
<evidence type="ECO:0008006" key="5">
    <source>
        <dbReference type="Google" id="ProtNLM"/>
    </source>
</evidence>
<comment type="caution">
    <text evidence="3">The sequence shown here is derived from an EMBL/GenBank/DDBJ whole genome shotgun (WGS) entry which is preliminary data.</text>
</comment>
<dbReference type="InterPro" id="IPR041682">
    <property type="entry name" value="AAA_14"/>
</dbReference>
<sequence>MSRRYIPRKSEKNIKKASEQFPVVVLTGPRQTGKSTLLQKLFPDYDYVTFDDPVLRESCRSDPSTFIDRFNTPCIIDEIQYVPEILPYIKIKVDKRRDISGQFILTGSQIFPLMKGMTESLAGRAAVFELFGFSMEEYDLDDPSRLFDRILCGGYPDPLIHQVDRISFYSSYLQTYLERDIRQIQNVQDLSIFLSFLELLAGRVGNILNLSEISKILGVSQPTVKRWLSLLESSRIIYLLRPYFKNINKRIVKSPKIYFTDTGLLTYILRYPDSATLAAGPANGAVFENFVIMEFLKQKAARNSMSEFFFYRDNNQSEIDLIIDYGFRQELFEIKLSKNPQKKQIYQLQRLKSLFTSPSLYLISTYENVLKLSDDVSNLPFFRIPELAE</sequence>
<name>A0A841RD07_9SPIO</name>
<dbReference type="PANTHER" id="PTHR43566">
    <property type="entry name" value="CONSERVED PROTEIN"/>
    <property type="match status" value="1"/>
</dbReference>
<dbReference type="Pfam" id="PF13635">
    <property type="entry name" value="DUF4143"/>
    <property type="match status" value="1"/>
</dbReference>
<proteinExistence type="predicted"/>
<keyword evidence="4" id="KW-1185">Reference proteome</keyword>
<gene>
    <name evidence="3" type="ORF">HNR50_002412</name>
</gene>
<evidence type="ECO:0000259" key="2">
    <source>
        <dbReference type="Pfam" id="PF13635"/>
    </source>
</evidence>
<dbReference type="Proteomes" id="UP000587760">
    <property type="component" value="Unassembled WGS sequence"/>
</dbReference>
<organism evidence="3 4">
    <name type="scientific">Spirochaeta isovalerica</name>
    <dbReference type="NCBI Taxonomy" id="150"/>
    <lineage>
        <taxon>Bacteria</taxon>
        <taxon>Pseudomonadati</taxon>
        <taxon>Spirochaetota</taxon>
        <taxon>Spirochaetia</taxon>
        <taxon>Spirochaetales</taxon>
        <taxon>Spirochaetaceae</taxon>
        <taxon>Spirochaeta</taxon>
    </lineage>
</organism>
<dbReference type="InterPro" id="IPR025420">
    <property type="entry name" value="DUF4143"/>
</dbReference>